<protein>
    <submittedName>
        <fullName evidence="1">Uncharacterized protein</fullName>
    </submittedName>
</protein>
<dbReference type="EMBL" id="FMWJ01000002">
    <property type="protein sequence ID" value="SCZ54310.1"/>
    <property type="molecule type" value="Genomic_DNA"/>
</dbReference>
<evidence type="ECO:0000313" key="1">
    <source>
        <dbReference type="EMBL" id="SCZ54310.1"/>
    </source>
</evidence>
<keyword evidence="2" id="KW-1185">Reference proteome</keyword>
<evidence type="ECO:0000313" key="2">
    <source>
        <dbReference type="Proteomes" id="UP000183223"/>
    </source>
</evidence>
<organism evidence="1 2">
    <name type="scientific">Photorhabdus luminescens</name>
    <name type="common">Xenorhabdus luminescens</name>
    <dbReference type="NCBI Taxonomy" id="29488"/>
    <lineage>
        <taxon>Bacteria</taxon>
        <taxon>Pseudomonadati</taxon>
        <taxon>Pseudomonadota</taxon>
        <taxon>Gammaproteobacteria</taxon>
        <taxon>Enterobacterales</taxon>
        <taxon>Morganellaceae</taxon>
        <taxon>Photorhabdus</taxon>
    </lineage>
</organism>
<accession>A0A1G5PYH4</accession>
<dbReference type="Proteomes" id="UP000183223">
    <property type="component" value="Unassembled WGS sequence"/>
</dbReference>
<dbReference type="OrthoDB" id="6445973at2"/>
<dbReference type="RefSeq" id="WP_049582507.1">
    <property type="nucleotide sequence ID" value="NZ_CAWQXX010000034.1"/>
</dbReference>
<name>A0A1G5PYH4_PHOLU</name>
<sequence>MMEKLDAVNAQKILDSLKVTTVKMIQNTLEDGLRATVNDMTIYPIINSGSMQSRSTPIPLINRHSDPKDVLLYSTITDDEEDSKNVWVFQDLESDQNIIKFYVGKEFHYDHAKEMRGVNGGGGGKLLVFKLSDPADKASIVPTIYDEK</sequence>
<dbReference type="GeneID" id="45655490"/>
<proteinExistence type="predicted"/>
<reference evidence="2" key="1">
    <citation type="submission" date="2016-10" db="EMBL/GenBank/DDBJ databases">
        <authorList>
            <person name="Varghese N."/>
            <person name="Submissions S."/>
        </authorList>
    </citation>
    <scope>NUCLEOTIDE SEQUENCE [LARGE SCALE GENOMIC DNA]</scope>
    <source>
        <strain evidence="2">ATCC 29999</strain>
    </source>
</reference>
<dbReference type="AlphaFoldDB" id="A0A1G5PYH4"/>
<gene>
    <name evidence="1" type="ORF">SAMN02982990_00556</name>
</gene>